<dbReference type="AlphaFoldDB" id="A0A922HZG7"/>
<sequence length="162" mass="17539">MNWPAGTTVPAGPANEGVDGIDGGVVADICPAATDGSAVGVEIFDDGPDDGDVGSDDFVDEISEDSNDLLLFEGIFDSECDCWTPEFDLFGFCAEPYASRQFDSLGPVDGPPPERSPPLLLPPLTRLAFKRPRFCREFCVRNPPRLSPELLMRRLLSRFLSG</sequence>
<evidence type="ECO:0000313" key="2">
    <source>
        <dbReference type="Proteomes" id="UP000790347"/>
    </source>
</evidence>
<proteinExistence type="predicted"/>
<protein>
    <submittedName>
        <fullName evidence="1">Uncharacterized protein</fullName>
    </submittedName>
</protein>
<organism evidence="1 2">
    <name type="scientific">Dermatophagoides farinae</name>
    <name type="common">American house dust mite</name>
    <dbReference type="NCBI Taxonomy" id="6954"/>
    <lineage>
        <taxon>Eukaryota</taxon>
        <taxon>Metazoa</taxon>
        <taxon>Ecdysozoa</taxon>
        <taxon>Arthropoda</taxon>
        <taxon>Chelicerata</taxon>
        <taxon>Arachnida</taxon>
        <taxon>Acari</taxon>
        <taxon>Acariformes</taxon>
        <taxon>Sarcoptiformes</taxon>
        <taxon>Astigmata</taxon>
        <taxon>Psoroptidia</taxon>
        <taxon>Analgoidea</taxon>
        <taxon>Pyroglyphidae</taxon>
        <taxon>Dermatophagoidinae</taxon>
        <taxon>Dermatophagoides</taxon>
    </lineage>
</organism>
<gene>
    <name evidence="1" type="ORF">DERF_007680</name>
</gene>
<comment type="caution">
    <text evidence="1">The sequence shown here is derived from an EMBL/GenBank/DDBJ whole genome shotgun (WGS) entry which is preliminary data.</text>
</comment>
<keyword evidence="2" id="KW-1185">Reference proteome</keyword>
<reference evidence="1" key="1">
    <citation type="submission" date="2013-05" db="EMBL/GenBank/DDBJ databases">
        <authorList>
            <person name="Yim A.K.Y."/>
            <person name="Chan T.F."/>
            <person name="Ji K.M."/>
            <person name="Liu X.Y."/>
            <person name="Zhou J.W."/>
            <person name="Li R.Q."/>
            <person name="Yang K.Y."/>
            <person name="Li J."/>
            <person name="Li M."/>
            <person name="Law P.T.W."/>
            <person name="Wu Y.L."/>
            <person name="Cai Z.L."/>
            <person name="Qin H."/>
            <person name="Bao Y."/>
            <person name="Leung R.K.K."/>
            <person name="Ng P.K.S."/>
            <person name="Zou J."/>
            <person name="Zhong X.J."/>
            <person name="Ran P.X."/>
            <person name="Zhong N.S."/>
            <person name="Liu Z.G."/>
            <person name="Tsui S.K.W."/>
        </authorList>
    </citation>
    <scope>NUCLEOTIDE SEQUENCE</scope>
    <source>
        <strain evidence="1">Derf</strain>
        <tissue evidence="1">Whole organism</tissue>
    </source>
</reference>
<reference evidence="1" key="2">
    <citation type="journal article" date="2022" name="Res Sq">
        <title>Comparative Genomics Reveals Insights into the Divergent Evolution of Astigmatic Mites and Household Pest Adaptations.</title>
        <authorList>
            <person name="Xiong Q."/>
            <person name="Wan A.T.-Y."/>
            <person name="Liu X.-Y."/>
            <person name="Fung C.S.-H."/>
            <person name="Xiao X."/>
            <person name="Malainual N."/>
            <person name="Hou J."/>
            <person name="Wang L."/>
            <person name="Wang M."/>
            <person name="Yang K."/>
            <person name="Cui Y."/>
            <person name="Leung E."/>
            <person name="Nong W."/>
            <person name="Shin S.-K."/>
            <person name="Au S."/>
            <person name="Jeong K.Y."/>
            <person name="Chew F.T."/>
            <person name="Hui J."/>
            <person name="Leung T.F."/>
            <person name="Tungtrongchitr A."/>
            <person name="Zhong N."/>
            <person name="Liu Z."/>
            <person name="Tsui S."/>
        </authorList>
    </citation>
    <scope>NUCLEOTIDE SEQUENCE</scope>
    <source>
        <strain evidence="1">Derf</strain>
        <tissue evidence="1">Whole organism</tissue>
    </source>
</reference>
<dbReference type="EMBL" id="ASGP02000003">
    <property type="protein sequence ID" value="KAH9516978.1"/>
    <property type="molecule type" value="Genomic_DNA"/>
</dbReference>
<accession>A0A922HZG7</accession>
<evidence type="ECO:0000313" key="1">
    <source>
        <dbReference type="EMBL" id="KAH9516978.1"/>
    </source>
</evidence>
<name>A0A922HZG7_DERFA</name>
<dbReference type="Proteomes" id="UP000790347">
    <property type="component" value="Unassembled WGS sequence"/>
</dbReference>